<dbReference type="PANTHER" id="PTHR43844:SF1">
    <property type="entry name" value="METHIONINE SYNTHASE"/>
    <property type="match status" value="1"/>
</dbReference>
<name>A0ABT9FVK9_9BACL</name>
<organism evidence="2 3">
    <name type="scientific">Paenibacillus zeirhizosphaerae</name>
    <dbReference type="NCBI Taxonomy" id="2987519"/>
    <lineage>
        <taxon>Bacteria</taxon>
        <taxon>Bacillati</taxon>
        <taxon>Bacillota</taxon>
        <taxon>Bacilli</taxon>
        <taxon>Bacillales</taxon>
        <taxon>Paenibacillaceae</taxon>
        <taxon>Paenibacillus</taxon>
    </lineage>
</organism>
<dbReference type="Gene3D" id="3.20.20.210">
    <property type="match status" value="1"/>
</dbReference>
<dbReference type="Proteomes" id="UP001241848">
    <property type="component" value="Unassembled WGS sequence"/>
</dbReference>
<dbReference type="PANTHER" id="PTHR43844">
    <property type="entry name" value="METHIONINE SYNTHASE"/>
    <property type="match status" value="1"/>
</dbReference>
<dbReference type="EMBL" id="JAPCKK010000030">
    <property type="protein sequence ID" value="MDP4098758.1"/>
    <property type="molecule type" value="Genomic_DNA"/>
</dbReference>
<evidence type="ECO:0000313" key="3">
    <source>
        <dbReference type="Proteomes" id="UP001241848"/>
    </source>
</evidence>
<feature type="domain" description="Cobalamin-independent methionine synthase MetE C-terminal/archaeal" evidence="1">
    <location>
        <begin position="20"/>
        <end position="345"/>
    </location>
</feature>
<dbReference type="NCBIfam" id="NF005085">
    <property type="entry name" value="PRK06520.1"/>
    <property type="match status" value="1"/>
</dbReference>
<keyword evidence="3" id="KW-1185">Reference proteome</keyword>
<protein>
    <submittedName>
        <fullName evidence="2">5-methyltetrahydropteroyltriglutamate--homocysteine S-methyltransferase</fullName>
        <ecNumber evidence="2">2.1.1.14</ecNumber>
    </submittedName>
</protein>
<dbReference type="InterPro" id="IPR038071">
    <property type="entry name" value="UROD/MetE-like_sf"/>
</dbReference>
<dbReference type="RefSeq" id="WP_305756370.1">
    <property type="nucleotide sequence ID" value="NZ_JAPCKK010000030.1"/>
</dbReference>
<proteinExistence type="predicted"/>
<dbReference type="Pfam" id="PF01717">
    <property type="entry name" value="Meth_synt_2"/>
    <property type="match status" value="1"/>
</dbReference>
<dbReference type="GO" id="GO:0032259">
    <property type="term" value="P:methylation"/>
    <property type="evidence" value="ECO:0007669"/>
    <property type="project" value="UniProtKB-KW"/>
</dbReference>
<dbReference type="SUPFAM" id="SSF51726">
    <property type="entry name" value="UROD/MetE-like"/>
    <property type="match status" value="1"/>
</dbReference>
<evidence type="ECO:0000259" key="1">
    <source>
        <dbReference type="Pfam" id="PF01717"/>
    </source>
</evidence>
<comment type="caution">
    <text evidence="2">The sequence shown here is derived from an EMBL/GenBank/DDBJ whole genome shotgun (WGS) entry which is preliminary data.</text>
</comment>
<reference evidence="2 3" key="1">
    <citation type="submission" date="2022-10" db="EMBL/GenBank/DDBJ databases">
        <title>Paenibacillus description and whole genome data of maize root bacterial community.</title>
        <authorList>
            <person name="Marton D."/>
            <person name="Farkas M."/>
            <person name="Cserhati M."/>
        </authorList>
    </citation>
    <scope>NUCLEOTIDE SEQUENCE [LARGE SCALE GENOMIC DNA]</scope>
    <source>
        <strain evidence="2 3">P96</strain>
    </source>
</reference>
<gene>
    <name evidence="2" type="ORF">OIN60_18665</name>
</gene>
<dbReference type="EC" id="2.1.1.14" evidence="2"/>
<sequence>MPTSIMGTKRNTAPFRYDIVGSFLRPESIKEARRRLEAGEMTQQQLLDVENEEIARLVGREQELGLRAITDGEFRRSWWHLDFFLGIKGTRKISLNRGNGRVEAGTRAESFQIVDKIAYDQHPMVEHFKQLHALAGASVAKMCIPSPSLFHFVQYYNGNEVYADQEELYRDIVNVYRSVIQAFYEAGCRYLQLDDTAWGTLCSERHREHLQSLGMDPDRLAADYVRLINESIMDKPQDMTIALHVCRGNYQSTWFASGGYEAIAEQLFSNAKVDAFFLEYDNERSGDFRPLRHIRDQFVVLGLVTTKHGGLESKEQLKARIAEAAQYVHIDQLCLSPQCGFASTEEGNLLSEEEQWDKIRLVIETANEIWTKEPPCSD</sequence>
<accession>A0ABT9FVK9</accession>
<dbReference type="GO" id="GO:0003871">
    <property type="term" value="F:5-methyltetrahydropteroyltriglutamate-homocysteine S-methyltransferase activity"/>
    <property type="evidence" value="ECO:0007669"/>
    <property type="project" value="UniProtKB-EC"/>
</dbReference>
<evidence type="ECO:0000313" key="2">
    <source>
        <dbReference type="EMBL" id="MDP4098758.1"/>
    </source>
</evidence>
<dbReference type="InterPro" id="IPR002629">
    <property type="entry name" value="Met_Synth_C/arc"/>
</dbReference>
<keyword evidence="2" id="KW-0808">Transferase</keyword>
<dbReference type="CDD" id="cd03311">
    <property type="entry name" value="CIMS_C_terminal_like"/>
    <property type="match status" value="1"/>
</dbReference>
<keyword evidence="2" id="KW-0489">Methyltransferase</keyword>